<proteinExistence type="inferred from homology"/>
<dbReference type="InterPro" id="IPR002146">
    <property type="entry name" value="ATP_synth_b/b'su_bac/chlpt"/>
</dbReference>
<sequence>MLDLIILASEAGEHADPSIGGVHLLNATFFVSAAMLILIGIILYKKVPATIGASLDRKIASIKAELDEAQALRADAEKLRAEYEAKLAAATQEAADMNARAEAEAEAIRAKARTDAENLIVRRQKMATDKIAAAERAAIAEIRNKVATAAAGAAATLIAENHNADADKSLVDSTVAQLGMRLN</sequence>
<evidence type="ECO:0000256" key="8">
    <source>
        <dbReference type="ARBA" id="ARBA00023136"/>
    </source>
</evidence>
<dbReference type="HAMAP" id="MF_01398">
    <property type="entry name" value="ATP_synth_b_bprime"/>
    <property type="match status" value="1"/>
</dbReference>
<accession>A0ABN5B463</accession>
<keyword evidence="13" id="KW-1003">Cell membrane</keyword>
<keyword evidence="15" id="KW-0175">Coiled coil</keyword>
<dbReference type="Pfam" id="PF00430">
    <property type="entry name" value="ATP-synt_B"/>
    <property type="match status" value="1"/>
</dbReference>
<dbReference type="EMBL" id="CP020083">
    <property type="protein sequence ID" value="ASR51905.1"/>
    <property type="molecule type" value="Genomic_DNA"/>
</dbReference>
<comment type="subcellular location">
    <subcellularLocation>
        <location evidence="13">Cell membrane</location>
        <topology evidence="13">Single-pass membrane protein</topology>
    </subcellularLocation>
    <subcellularLocation>
        <location evidence="12">Endomembrane system</location>
        <topology evidence="12">Single-pass membrane protein</topology>
    </subcellularLocation>
</comment>
<keyword evidence="4 13" id="KW-0812">Transmembrane</keyword>
<evidence type="ECO:0000256" key="2">
    <source>
        <dbReference type="ARBA" id="ARBA00022448"/>
    </source>
</evidence>
<evidence type="ECO:0000256" key="9">
    <source>
        <dbReference type="ARBA" id="ARBA00023310"/>
    </source>
</evidence>
<evidence type="ECO:0000256" key="14">
    <source>
        <dbReference type="RuleBase" id="RU003848"/>
    </source>
</evidence>
<dbReference type="Proteomes" id="UP000258016">
    <property type="component" value="Chromosome"/>
</dbReference>
<dbReference type="GeneID" id="303486076"/>
<evidence type="ECO:0000256" key="5">
    <source>
        <dbReference type="ARBA" id="ARBA00022781"/>
    </source>
</evidence>
<keyword evidence="17" id="KW-1185">Reference proteome</keyword>
<organism evidence="16 17">
    <name type="scientific">Blastomonas fulva</name>
    <dbReference type="NCBI Taxonomy" id="1550728"/>
    <lineage>
        <taxon>Bacteria</taxon>
        <taxon>Pseudomonadati</taxon>
        <taxon>Pseudomonadota</taxon>
        <taxon>Alphaproteobacteria</taxon>
        <taxon>Sphingomonadales</taxon>
        <taxon>Sphingomonadaceae</taxon>
        <taxon>Blastomonas</taxon>
    </lineage>
</organism>
<keyword evidence="3 13" id="KW-0138">CF(0)</keyword>
<keyword evidence="6 13" id="KW-1133">Transmembrane helix</keyword>
<keyword evidence="7 13" id="KW-0406">Ion transport</keyword>
<evidence type="ECO:0000256" key="7">
    <source>
        <dbReference type="ARBA" id="ARBA00023065"/>
    </source>
</evidence>
<gene>
    <name evidence="13" type="primary">atpF</name>
    <name evidence="16" type="ORF">B5J99_10895</name>
</gene>
<reference evidence="16 17" key="1">
    <citation type="submission" date="2017-03" db="EMBL/GenBank/DDBJ databases">
        <title>Complete genome sequence of Blastomonas fulva degrading microcsystin LR.</title>
        <authorList>
            <person name="Lee H.-g."/>
            <person name="Jin L."/>
            <person name="oh H.-M."/>
        </authorList>
    </citation>
    <scope>NUCLEOTIDE SEQUENCE [LARGE SCALE GENOMIC DNA]</scope>
    <source>
        <strain evidence="16 17">T2</strain>
    </source>
</reference>
<comment type="subunit">
    <text evidence="13">F-type ATPases have 2 components, F(1) - the catalytic core - and F(0) - the membrane proton channel. F(1) has five subunits: alpha(3), beta(3), gamma(1), delta(1), epsilon(1). F(0) has three main subunits: a(1), b(2) and c(10-14). The alpha and beta chains form an alternating ring which encloses part of the gamma chain. F(1) is attached to F(0) by a central stalk formed by the gamma and epsilon chains, while a peripheral stalk is formed by the delta and b chains.</text>
</comment>
<comment type="function">
    <text evidence="10 13">F(1)F(0) ATP synthase produces ATP from ADP in the presence of a proton or sodium gradient. F-type ATPases consist of two structural domains, F(1) containing the extramembraneous catalytic core and F(0) containing the membrane proton channel, linked together by a central stalk and a peripheral stalk. During catalysis, ATP synthesis in the catalytic domain of F(1) is coupled via a rotary mechanism of the central stalk subunits to proton translocation.</text>
</comment>
<dbReference type="PANTHER" id="PTHR33445">
    <property type="entry name" value="ATP SYNTHASE SUBUNIT B', CHLOROPLASTIC"/>
    <property type="match status" value="1"/>
</dbReference>
<dbReference type="InterPro" id="IPR050059">
    <property type="entry name" value="ATP_synthase_B_chain"/>
</dbReference>
<evidence type="ECO:0000256" key="10">
    <source>
        <dbReference type="ARBA" id="ARBA00025198"/>
    </source>
</evidence>
<comment type="function">
    <text evidence="11">Component of the F(0) channel, it forms part of the peripheral stalk, linking F(1) to F(0). The b'-subunit is a diverged and duplicated form of b found in plants and photosynthetic bacteria.</text>
</comment>
<feature type="transmembrane region" description="Helical" evidence="13">
    <location>
        <begin position="24"/>
        <end position="44"/>
    </location>
</feature>
<evidence type="ECO:0000256" key="13">
    <source>
        <dbReference type="HAMAP-Rule" id="MF_01398"/>
    </source>
</evidence>
<evidence type="ECO:0000256" key="12">
    <source>
        <dbReference type="ARBA" id="ARBA00037847"/>
    </source>
</evidence>
<protein>
    <recommendedName>
        <fullName evidence="13">ATP synthase subunit b</fullName>
    </recommendedName>
    <alternativeName>
        <fullName evidence="13">ATP synthase F(0) sector subunit b</fullName>
    </alternativeName>
    <alternativeName>
        <fullName evidence="13">ATPase subunit I</fullName>
    </alternativeName>
    <alternativeName>
        <fullName evidence="13">F-type ATPase subunit b</fullName>
        <shortName evidence="13">F-ATPase subunit b</shortName>
    </alternativeName>
</protein>
<keyword evidence="9 13" id="KW-0066">ATP synthesis</keyword>
<keyword evidence="2 13" id="KW-0813">Transport</keyword>
<dbReference type="CDD" id="cd06503">
    <property type="entry name" value="ATP-synt_Fo_b"/>
    <property type="match status" value="1"/>
</dbReference>
<evidence type="ECO:0000256" key="11">
    <source>
        <dbReference type="ARBA" id="ARBA00025614"/>
    </source>
</evidence>
<evidence type="ECO:0000256" key="1">
    <source>
        <dbReference type="ARBA" id="ARBA00005513"/>
    </source>
</evidence>
<evidence type="ECO:0000313" key="17">
    <source>
        <dbReference type="Proteomes" id="UP000258016"/>
    </source>
</evidence>
<evidence type="ECO:0000256" key="15">
    <source>
        <dbReference type="SAM" id="Coils"/>
    </source>
</evidence>
<comment type="similarity">
    <text evidence="1 13 14">Belongs to the ATPase B chain family.</text>
</comment>
<evidence type="ECO:0000313" key="16">
    <source>
        <dbReference type="EMBL" id="ASR51905.1"/>
    </source>
</evidence>
<keyword evidence="8 13" id="KW-0472">Membrane</keyword>
<feature type="coiled-coil region" evidence="15">
    <location>
        <begin position="59"/>
        <end position="111"/>
    </location>
</feature>
<evidence type="ECO:0000256" key="3">
    <source>
        <dbReference type="ARBA" id="ARBA00022547"/>
    </source>
</evidence>
<dbReference type="PANTHER" id="PTHR33445:SF1">
    <property type="entry name" value="ATP SYNTHASE SUBUNIT B"/>
    <property type="match status" value="1"/>
</dbReference>
<evidence type="ECO:0000256" key="6">
    <source>
        <dbReference type="ARBA" id="ARBA00022989"/>
    </source>
</evidence>
<evidence type="ECO:0000256" key="4">
    <source>
        <dbReference type="ARBA" id="ARBA00022692"/>
    </source>
</evidence>
<dbReference type="RefSeq" id="WP_054134427.1">
    <property type="nucleotide sequence ID" value="NZ_CP020083.1"/>
</dbReference>
<name>A0ABN5B463_9SPHN</name>
<keyword evidence="5 13" id="KW-0375">Hydrogen ion transport</keyword>